<dbReference type="InterPro" id="IPR011044">
    <property type="entry name" value="Quino_amine_DH_bsu"/>
</dbReference>
<sequence length="1457" mass="154458">MEPMRSTPPRAARPIAAVAAAVVAASLLQAAPAFADARTPQPPTTPVSDSPSEIKPEQRNEILGKGWEKSADRAWTTSGDADGFHVLTADAKAGYAWNTAATLKEPGFDADQWIGNACVTGSGKRMVAVYAPRTFTNRPELFARGGFSAVVDLESGAVTKLDVKASLAYYSPGCGADEQVVLTQGGGEDKAATRLIRVDAATGKVAAPLEVPGQVSSAVPAKDGSYVAADSNRMVRIEQDGRRTELTRTDGVPFHLKADSEGGVVFMDHTEKESTVKRLAGRAGKAPAAQPRPDLLASGAIDQLGLTAAAQGKVVITGAPTKTGKLPGTVKKVTAPIDATVSTEGRSVVERTRWADQSTPQPVAPTGTEPRPVTIQLSVPDTGKSAGFTVQPTASAANGADSAPPAAALTTGSATPAPQGRAVSAGLLAVPATAGSSSNPVEAERVCAVPRNDPRNQAMQPKPRQVEWAVDQAIVGNLNTQRPANWKNLGMPAYTPQGLFPSIPLDGGGHVPAQIMLGVIAQESNMWQATRAAVPGVTANPLIGNFYGREVYNASTADDWDVNFAKADCGYGLTQQTDGMRLAEFTPTGQTALPYQTQRAVALDYAANIAAGLRTIQDKWNTTRRAGMTINNGDPLKPENWFYAAWAYNSGFYPKTSDGSPWGLGWANNPANPNYPANRKPFLNNNSYADAAHPQDWPYPEKIMGWAAYPIEGLESPGKTVPGFRAAWWNGADANLATLNRYTVSPPANQFCNDSNNCRPGQSFQPNAPEVAGAKSGPCAHQNAAGQYDLKCWYNQPATWKSDCSYSCGNEVIRFNTTYPEEADGTAYPPNCTLTGLPAGALVVDDLPSDVPSVRPGCSRTPNNGSFSLDFASDSAGKYPSKVDFHQLGAGFGGHFYFAHTRAADANGGKLRVTGTWNFDQALNGPARVLVHLPDHGTQTTQAKYEVETANGTRSRVISQPGTGNRWVPVGVFMFNGKPTVRLSSVTDGGTGDADIAFDAMAVVPVQGRFVERSFDAVSVFDPNQSLDSNMPSQINTPMRGMGTLYRWAAGLANQGPLWSDSSKNVSGILADPACGTFVAQPCAAPNVRAVAQQWYGDIVAGGQTVNADGSAPTMSLPVWMGMSNRRPDPTLAPSAAYASKDSYKIKSKVSVSYLLDDTNKIIPGSEFADGETLVGNAHLPKFVTGVIHAVAKDYGIPEPDLSYDVIDAYRYSGGQTLHADPLTDGDTPGQAYLPHTRGARLSPDNSCVDVRHVGGGVHGYRAMTAQTSINDNYKAWLDKVKARTDVQPAVAQLVDEIYQMFFKNWGPLGYNTFGNTIGNAPPIWHNISMAFCADGSVKPTQNFPNVDSDPQYGLVYQSYMPDLYLYLDGKLVDNTGKPTGGPVHKGDWKNFSNIPGVNSDAGNAFSQCDVQARGSGGNPWNIGIPFPVLGNAPGDIPSRVKHCDDTGATFNSPYTP</sequence>
<feature type="region of interest" description="Disordered" evidence="1">
    <location>
        <begin position="34"/>
        <end position="71"/>
    </location>
</feature>
<protein>
    <recommendedName>
        <fullName evidence="3">Golvesin/Xly CBD-like domain-containing protein</fullName>
    </recommendedName>
</protein>
<name>A0AB33JTH6_9ACTN</name>
<accession>A0AB33JTH6</accession>
<evidence type="ECO:0000313" key="4">
    <source>
        <dbReference type="EMBL" id="BFP43687.1"/>
    </source>
</evidence>
<feature type="region of interest" description="Disordered" evidence="1">
    <location>
        <begin position="394"/>
        <end position="417"/>
    </location>
</feature>
<proteinExistence type="predicted"/>
<feature type="chain" id="PRO_5044186388" description="Golvesin/Xly CBD-like domain-containing protein" evidence="2">
    <location>
        <begin position="36"/>
        <end position="1457"/>
    </location>
</feature>
<dbReference type="Pfam" id="PF25275">
    <property type="entry name" value="Golvesin_C"/>
    <property type="match status" value="1"/>
</dbReference>
<dbReference type="EMBL" id="AP035881">
    <property type="protein sequence ID" value="BFP43687.1"/>
    <property type="molecule type" value="Genomic_DNA"/>
</dbReference>
<reference evidence="4" key="1">
    <citation type="submission" date="2024-07" db="EMBL/GenBank/DDBJ databases">
        <title>Complete genome sequences of cellulolytic bacteria, Kitasatospora sp. CMC57 and Streptomyces sp. CMC78, isolated from Japanese agricultural soil.</title>
        <authorList>
            <person name="Hashimoto T."/>
            <person name="Ito M."/>
            <person name="Iwamoto M."/>
            <person name="Fukahori D."/>
            <person name="Shoda T."/>
            <person name="Sakoda M."/>
            <person name="Morohoshi T."/>
            <person name="Mitsuboshi M."/>
            <person name="Nishizawa T."/>
        </authorList>
    </citation>
    <scope>NUCLEOTIDE SEQUENCE</scope>
    <source>
        <strain evidence="4">CMC57</strain>
    </source>
</reference>
<feature type="compositionally biased region" description="Low complexity" evidence="1">
    <location>
        <begin position="394"/>
        <end position="408"/>
    </location>
</feature>
<feature type="region of interest" description="Disordered" evidence="1">
    <location>
        <begin position="348"/>
        <end position="372"/>
    </location>
</feature>
<dbReference type="InterPro" id="IPR033803">
    <property type="entry name" value="CBD-like_Golvesin-Xly"/>
</dbReference>
<feature type="signal peptide" evidence="2">
    <location>
        <begin position="1"/>
        <end position="35"/>
    </location>
</feature>
<feature type="compositionally biased region" description="Basic and acidic residues" evidence="1">
    <location>
        <begin position="52"/>
        <end position="71"/>
    </location>
</feature>
<keyword evidence="2" id="KW-0732">Signal</keyword>
<organism evidence="4">
    <name type="scientific">Kitasatospora sp. CMC57</name>
    <dbReference type="NCBI Taxonomy" id="3231513"/>
    <lineage>
        <taxon>Bacteria</taxon>
        <taxon>Bacillati</taxon>
        <taxon>Actinomycetota</taxon>
        <taxon>Actinomycetes</taxon>
        <taxon>Kitasatosporales</taxon>
        <taxon>Streptomycetaceae</taxon>
        <taxon>Kitasatospora</taxon>
    </lineage>
</organism>
<gene>
    <name evidence="4" type="ORF">KCMC57_00550</name>
</gene>
<feature type="domain" description="Golvesin/Xly CBD-like" evidence="3">
    <location>
        <begin position="909"/>
        <end position="989"/>
    </location>
</feature>
<evidence type="ECO:0000256" key="2">
    <source>
        <dbReference type="SAM" id="SignalP"/>
    </source>
</evidence>
<evidence type="ECO:0000256" key="1">
    <source>
        <dbReference type="SAM" id="MobiDB-lite"/>
    </source>
</evidence>
<dbReference type="SUPFAM" id="SSF50969">
    <property type="entry name" value="YVTN repeat-like/Quinoprotein amine dehydrogenase"/>
    <property type="match status" value="1"/>
</dbReference>
<evidence type="ECO:0000259" key="3">
    <source>
        <dbReference type="Pfam" id="PF25275"/>
    </source>
</evidence>